<evidence type="ECO:0000313" key="1">
    <source>
        <dbReference type="EMBL" id="MBT9312727.1"/>
    </source>
</evidence>
<keyword evidence="2" id="KW-1185">Reference proteome</keyword>
<dbReference type="RefSeq" id="WP_215618616.1">
    <property type="nucleotide sequence ID" value="NZ_JADOER010000009.1"/>
</dbReference>
<evidence type="ECO:0000313" key="2">
    <source>
        <dbReference type="Proteomes" id="UP001196661"/>
    </source>
</evidence>
<name>A0ABS5Y4I9_9CYAN</name>
<protein>
    <submittedName>
        <fullName evidence="1">Uncharacterized protein</fullName>
    </submittedName>
</protein>
<reference evidence="1 2" key="1">
    <citation type="journal article" date="2021" name="Mar. Drugs">
        <title>Genome Reduction and Secondary Metabolism of the Marine Sponge-Associated Cyanobacterium Leptothoe.</title>
        <authorList>
            <person name="Konstantinou D."/>
            <person name="Popin R.V."/>
            <person name="Fewer D.P."/>
            <person name="Sivonen K."/>
            <person name="Gkelis S."/>
        </authorList>
    </citation>
    <scope>NUCLEOTIDE SEQUENCE [LARGE SCALE GENOMIC DNA]</scope>
    <source>
        <strain evidence="1 2">TAU-MAC 1615</strain>
    </source>
</reference>
<proteinExistence type="predicted"/>
<sequence length="98" mass="10593">MCSSLNVAPIAGVILTLGITSPVLGQTVPAPSQGFWVSANVVAALAYPSSSQRFFDAGRAQFEQEIKRLSEPDEQTEPLLTLQSEALEQFEQQPENQS</sequence>
<dbReference type="Proteomes" id="UP001196661">
    <property type="component" value="Unassembled WGS sequence"/>
</dbReference>
<organism evidence="1 2">
    <name type="scientific">Leptothoe kymatousa TAU-MAC 1615</name>
    <dbReference type="NCBI Taxonomy" id="2364775"/>
    <lineage>
        <taxon>Bacteria</taxon>
        <taxon>Bacillati</taxon>
        <taxon>Cyanobacteriota</taxon>
        <taxon>Cyanophyceae</taxon>
        <taxon>Nodosilineales</taxon>
        <taxon>Cymatolegaceae</taxon>
        <taxon>Leptothoe</taxon>
        <taxon>Leptothoe kymatousa</taxon>
    </lineage>
</organism>
<accession>A0ABS5Y4I9</accession>
<dbReference type="EMBL" id="JADOER010000009">
    <property type="protein sequence ID" value="MBT9312727.1"/>
    <property type="molecule type" value="Genomic_DNA"/>
</dbReference>
<gene>
    <name evidence="1" type="ORF">IXB28_10955</name>
</gene>
<comment type="caution">
    <text evidence="1">The sequence shown here is derived from an EMBL/GenBank/DDBJ whole genome shotgun (WGS) entry which is preliminary data.</text>
</comment>